<dbReference type="SUPFAM" id="SSF101898">
    <property type="entry name" value="NHL repeat"/>
    <property type="match status" value="1"/>
</dbReference>
<evidence type="ECO:0000256" key="2">
    <source>
        <dbReference type="PROSITE-ProRule" id="PRU00504"/>
    </source>
</evidence>
<dbReference type="AlphaFoldDB" id="A0A8S2XXL8"/>
<evidence type="ECO:0008006" key="5">
    <source>
        <dbReference type="Google" id="ProtNLM"/>
    </source>
</evidence>
<dbReference type="GO" id="GO:0008270">
    <property type="term" value="F:zinc ion binding"/>
    <property type="evidence" value="ECO:0007669"/>
    <property type="project" value="UniProtKB-KW"/>
</dbReference>
<dbReference type="OrthoDB" id="10059327at2759"/>
<protein>
    <recommendedName>
        <fullName evidence="5">NHL repeat-containing protein</fullName>
    </recommendedName>
</protein>
<dbReference type="EMBL" id="CAJOBC010109340">
    <property type="protein sequence ID" value="CAF4518700.1"/>
    <property type="molecule type" value="Genomic_DNA"/>
</dbReference>
<dbReference type="PROSITE" id="PS51125">
    <property type="entry name" value="NHL"/>
    <property type="match status" value="1"/>
</dbReference>
<dbReference type="Pfam" id="PF01436">
    <property type="entry name" value="NHL"/>
    <property type="match status" value="2"/>
</dbReference>
<comment type="caution">
    <text evidence="3">The sequence shown here is derived from an EMBL/GenBank/DDBJ whole genome shotgun (WGS) entry which is preliminary data.</text>
</comment>
<sequence length="148" mass="15568">GSEGNATNELESPNGAYYDSATGKLYVADTGNHRILQFPPGSARDTFGVVVAGNGIAGNGANQLHSPSDVIVDQNGTLYIADRFNNRIQRWLPNATSGDTILGSATGASGTAANLLDNPSTLRFGSNNSLFVVDQNNHRVQLFNLLSC</sequence>
<keyword evidence="1" id="KW-0677">Repeat</keyword>
<dbReference type="Gene3D" id="2.40.10.500">
    <property type="match status" value="1"/>
</dbReference>
<dbReference type="PANTHER" id="PTHR24104">
    <property type="entry name" value="E3 UBIQUITIN-PROTEIN LIGASE NHLRC1-RELATED"/>
    <property type="match status" value="1"/>
</dbReference>
<dbReference type="InterPro" id="IPR001258">
    <property type="entry name" value="NHL_repeat"/>
</dbReference>
<organism evidence="3 4">
    <name type="scientific">Didymodactylos carnosus</name>
    <dbReference type="NCBI Taxonomy" id="1234261"/>
    <lineage>
        <taxon>Eukaryota</taxon>
        <taxon>Metazoa</taxon>
        <taxon>Spiralia</taxon>
        <taxon>Gnathifera</taxon>
        <taxon>Rotifera</taxon>
        <taxon>Eurotatoria</taxon>
        <taxon>Bdelloidea</taxon>
        <taxon>Philodinida</taxon>
        <taxon>Philodinidae</taxon>
        <taxon>Didymodactylos</taxon>
    </lineage>
</organism>
<evidence type="ECO:0000313" key="4">
    <source>
        <dbReference type="Proteomes" id="UP000681722"/>
    </source>
</evidence>
<dbReference type="InterPro" id="IPR050952">
    <property type="entry name" value="TRIM-NHL_E3_ligases"/>
</dbReference>
<accession>A0A8S2XXL8</accession>
<evidence type="ECO:0000256" key="1">
    <source>
        <dbReference type="ARBA" id="ARBA00022737"/>
    </source>
</evidence>
<dbReference type="Gene3D" id="2.120.10.30">
    <property type="entry name" value="TolB, C-terminal domain"/>
    <property type="match status" value="1"/>
</dbReference>
<reference evidence="3" key="1">
    <citation type="submission" date="2021-02" db="EMBL/GenBank/DDBJ databases">
        <authorList>
            <person name="Nowell W R."/>
        </authorList>
    </citation>
    <scope>NUCLEOTIDE SEQUENCE</scope>
</reference>
<name>A0A8S2XXL8_9BILA</name>
<evidence type="ECO:0000313" key="3">
    <source>
        <dbReference type="EMBL" id="CAF4518700.1"/>
    </source>
</evidence>
<gene>
    <name evidence="3" type="ORF">SRO942_LOCUS45664</name>
</gene>
<proteinExistence type="predicted"/>
<dbReference type="CDD" id="cd05819">
    <property type="entry name" value="NHL"/>
    <property type="match status" value="1"/>
</dbReference>
<dbReference type="InterPro" id="IPR011042">
    <property type="entry name" value="6-blade_b-propeller_TolB-like"/>
</dbReference>
<feature type="repeat" description="NHL" evidence="2">
    <location>
        <begin position="1"/>
        <end position="41"/>
    </location>
</feature>
<feature type="non-terminal residue" evidence="3">
    <location>
        <position position="1"/>
    </location>
</feature>
<dbReference type="Proteomes" id="UP000681722">
    <property type="component" value="Unassembled WGS sequence"/>
</dbReference>
<dbReference type="PANTHER" id="PTHR24104:SF25">
    <property type="entry name" value="PROTEIN LIN-41"/>
    <property type="match status" value="1"/>
</dbReference>